<dbReference type="AlphaFoldDB" id="A0A9D4DJZ2"/>
<gene>
    <name evidence="2" type="ORF">DPMN_185164</name>
</gene>
<accession>A0A9D4DJZ2</accession>
<sequence>MNCKKRKSHKKQARSNTHWDATAARGTSDFHPYATSTDRGTPLTRGVIVPHPPERSKARSPQSNTNDTELEGQEKRRGVNYHPSGKNTYWDALDARGSRDSHPYSSYLEVRKSQRTIEKHKKTCCDRIYRA</sequence>
<protein>
    <submittedName>
        <fullName evidence="2">Uncharacterized protein</fullName>
    </submittedName>
</protein>
<evidence type="ECO:0000313" key="3">
    <source>
        <dbReference type="Proteomes" id="UP000828390"/>
    </source>
</evidence>
<reference evidence="2" key="1">
    <citation type="journal article" date="2019" name="bioRxiv">
        <title>The Genome of the Zebra Mussel, Dreissena polymorpha: A Resource for Invasive Species Research.</title>
        <authorList>
            <person name="McCartney M.A."/>
            <person name="Auch B."/>
            <person name="Kono T."/>
            <person name="Mallez S."/>
            <person name="Zhang Y."/>
            <person name="Obille A."/>
            <person name="Becker A."/>
            <person name="Abrahante J.E."/>
            <person name="Garbe J."/>
            <person name="Badalamenti J.P."/>
            <person name="Herman A."/>
            <person name="Mangelson H."/>
            <person name="Liachko I."/>
            <person name="Sullivan S."/>
            <person name="Sone E.D."/>
            <person name="Koren S."/>
            <person name="Silverstein K.A.T."/>
            <person name="Beckman K.B."/>
            <person name="Gohl D.M."/>
        </authorList>
    </citation>
    <scope>NUCLEOTIDE SEQUENCE</scope>
    <source>
        <strain evidence="2">Duluth1</strain>
        <tissue evidence="2">Whole animal</tissue>
    </source>
</reference>
<name>A0A9D4DJZ2_DREPO</name>
<reference evidence="2" key="2">
    <citation type="submission" date="2020-11" db="EMBL/GenBank/DDBJ databases">
        <authorList>
            <person name="McCartney M.A."/>
            <person name="Auch B."/>
            <person name="Kono T."/>
            <person name="Mallez S."/>
            <person name="Becker A."/>
            <person name="Gohl D.M."/>
            <person name="Silverstein K.A.T."/>
            <person name="Koren S."/>
            <person name="Bechman K.B."/>
            <person name="Herman A."/>
            <person name="Abrahante J.E."/>
            <person name="Garbe J."/>
        </authorList>
    </citation>
    <scope>NUCLEOTIDE SEQUENCE</scope>
    <source>
        <strain evidence="2">Duluth1</strain>
        <tissue evidence="2">Whole animal</tissue>
    </source>
</reference>
<evidence type="ECO:0000313" key="2">
    <source>
        <dbReference type="EMBL" id="KAH3750636.1"/>
    </source>
</evidence>
<comment type="caution">
    <text evidence="2">The sequence shown here is derived from an EMBL/GenBank/DDBJ whole genome shotgun (WGS) entry which is preliminary data.</text>
</comment>
<dbReference type="EMBL" id="JAIWYP010000010">
    <property type="protein sequence ID" value="KAH3750636.1"/>
    <property type="molecule type" value="Genomic_DNA"/>
</dbReference>
<feature type="compositionally biased region" description="Basic residues" evidence="1">
    <location>
        <begin position="1"/>
        <end position="13"/>
    </location>
</feature>
<evidence type="ECO:0000256" key="1">
    <source>
        <dbReference type="SAM" id="MobiDB-lite"/>
    </source>
</evidence>
<organism evidence="2 3">
    <name type="scientific">Dreissena polymorpha</name>
    <name type="common">Zebra mussel</name>
    <name type="synonym">Mytilus polymorpha</name>
    <dbReference type="NCBI Taxonomy" id="45954"/>
    <lineage>
        <taxon>Eukaryota</taxon>
        <taxon>Metazoa</taxon>
        <taxon>Spiralia</taxon>
        <taxon>Lophotrochozoa</taxon>
        <taxon>Mollusca</taxon>
        <taxon>Bivalvia</taxon>
        <taxon>Autobranchia</taxon>
        <taxon>Heteroconchia</taxon>
        <taxon>Euheterodonta</taxon>
        <taxon>Imparidentia</taxon>
        <taxon>Neoheterodontei</taxon>
        <taxon>Myida</taxon>
        <taxon>Dreissenoidea</taxon>
        <taxon>Dreissenidae</taxon>
        <taxon>Dreissena</taxon>
    </lineage>
</organism>
<keyword evidence="3" id="KW-1185">Reference proteome</keyword>
<feature type="region of interest" description="Disordered" evidence="1">
    <location>
        <begin position="1"/>
        <end position="87"/>
    </location>
</feature>
<proteinExistence type="predicted"/>
<dbReference type="Proteomes" id="UP000828390">
    <property type="component" value="Unassembled WGS sequence"/>
</dbReference>